<dbReference type="EMBL" id="BAAAJE010000002">
    <property type="protein sequence ID" value="GAA1132123.1"/>
    <property type="molecule type" value="Genomic_DNA"/>
</dbReference>
<feature type="domain" description="Prokaryotic-type class I peptide chain release factors" evidence="3">
    <location>
        <begin position="17"/>
        <end position="136"/>
    </location>
</feature>
<proteinExistence type="inferred from homology"/>
<dbReference type="InterPro" id="IPR045853">
    <property type="entry name" value="Pep_chain_release_fac_I_sf"/>
</dbReference>
<accession>A0ABN1UAE9</accession>
<dbReference type="RefSeq" id="WP_343906259.1">
    <property type="nucleotide sequence ID" value="NZ_BAAAJE010000002.1"/>
</dbReference>
<dbReference type="PANTHER" id="PTHR47814:SF1">
    <property type="entry name" value="PEPTIDYL-TRNA HYDROLASE ARFB"/>
    <property type="match status" value="1"/>
</dbReference>
<protein>
    <submittedName>
        <fullName evidence="4">Alternative ribosome rescue aminoacyl-tRNA hydrolase ArfB</fullName>
    </submittedName>
</protein>
<evidence type="ECO:0000313" key="4">
    <source>
        <dbReference type="EMBL" id="GAA1132123.1"/>
    </source>
</evidence>
<dbReference type="Pfam" id="PF00472">
    <property type="entry name" value="RF-1"/>
    <property type="match status" value="1"/>
</dbReference>
<reference evidence="4 5" key="1">
    <citation type="journal article" date="2019" name="Int. J. Syst. Evol. Microbiol.">
        <title>The Global Catalogue of Microorganisms (GCM) 10K type strain sequencing project: providing services to taxonomists for standard genome sequencing and annotation.</title>
        <authorList>
            <consortium name="The Broad Institute Genomics Platform"/>
            <consortium name="The Broad Institute Genome Sequencing Center for Infectious Disease"/>
            <person name="Wu L."/>
            <person name="Ma J."/>
        </authorList>
    </citation>
    <scope>NUCLEOTIDE SEQUENCE [LARGE SCALE GENOMIC DNA]</scope>
    <source>
        <strain evidence="4 5">JCM 11813</strain>
    </source>
</reference>
<feature type="region of interest" description="Disordered" evidence="2">
    <location>
        <begin position="98"/>
        <end position="142"/>
    </location>
</feature>
<feature type="compositionally biased region" description="Basic and acidic residues" evidence="2">
    <location>
        <begin position="121"/>
        <end position="142"/>
    </location>
</feature>
<evidence type="ECO:0000259" key="3">
    <source>
        <dbReference type="Pfam" id="PF00472"/>
    </source>
</evidence>
<organism evidence="4 5">
    <name type="scientific">Nocardioides aquiterrae</name>
    <dbReference type="NCBI Taxonomy" id="203799"/>
    <lineage>
        <taxon>Bacteria</taxon>
        <taxon>Bacillati</taxon>
        <taxon>Actinomycetota</taxon>
        <taxon>Actinomycetes</taxon>
        <taxon>Propionibacteriales</taxon>
        <taxon>Nocardioidaceae</taxon>
        <taxon>Nocardioides</taxon>
    </lineage>
</organism>
<gene>
    <name evidence="4" type="primary">arfB</name>
    <name evidence="4" type="ORF">GCM10009606_10290</name>
</gene>
<keyword evidence="5" id="KW-1185">Reference proteome</keyword>
<comment type="similarity">
    <text evidence="1">Belongs to the prokaryotic/mitochondrial release factor family.</text>
</comment>
<dbReference type="SUPFAM" id="SSF75620">
    <property type="entry name" value="Release factor"/>
    <property type="match status" value="1"/>
</dbReference>
<keyword evidence="4" id="KW-0378">Hydrolase</keyword>
<dbReference type="GO" id="GO:0016787">
    <property type="term" value="F:hydrolase activity"/>
    <property type="evidence" value="ECO:0007669"/>
    <property type="project" value="UniProtKB-KW"/>
</dbReference>
<dbReference type="Gene3D" id="3.30.160.20">
    <property type="match status" value="1"/>
</dbReference>
<evidence type="ECO:0000256" key="2">
    <source>
        <dbReference type="SAM" id="MobiDB-lite"/>
    </source>
</evidence>
<name>A0ABN1UAE9_9ACTN</name>
<evidence type="ECO:0000256" key="1">
    <source>
        <dbReference type="ARBA" id="ARBA00010835"/>
    </source>
</evidence>
<dbReference type="NCBIfam" id="NF006718">
    <property type="entry name" value="PRK09256.1"/>
    <property type="match status" value="1"/>
</dbReference>
<dbReference type="PANTHER" id="PTHR47814">
    <property type="entry name" value="PEPTIDYL-TRNA HYDROLASE ARFB"/>
    <property type="match status" value="1"/>
</dbReference>
<dbReference type="InterPro" id="IPR000352">
    <property type="entry name" value="Pep_chain_release_fac_I"/>
</dbReference>
<sequence length="142" mass="15707">MDDLRVPPGPGLPDGLVIPASELVERFSRSPGPGGQSVNTSDSRVELEYDVATSAALSEQQRARLVGRVGSPVRVVASEHRSQHRNRVAARERLAARVREALAPPPPPRRPTKPTRGSQRRRLEEKRQRGETKALRGRVRDD</sequence>
<evidence type="ECO:0000313" key="5">
    <source>
        <dbReference type="Proteomes" id="UP001499979"/>
    </source>
</evidence>
<dbReference type="Proteomes" id="UP001499979">
    <property type="component" value="Unassembled WGS sequence"/>
</dbReference>
<comment type="caution">
    <text evidence="4">The sequence shown here is derived from an EMBL/GenBank/DDBJ whole genome shotgun (WGS) entry which is preliminary data.</text>
</comment>